<evidence type="ECO:0000313" key="1">
    <source>
        <dbReference type="EMBL" id="KAI8437094.1"/>
    </source>
</evidence>
<sequence length="232" mass="25443">MRRLGEGIEDYGKYILHYKGETPGQYGVGFLVKREYSDRIEELRGISERIAILNIKLPIQTSKEEYWSIIQAYSPTESDKKEDVDKIELFYQNLQRTVDTAHKNVILMGDFNGQIGECRAGEEYAIGRYGNGKRSKNGERLVNFGGLAYGTPSKLAYGLPLVDTFHDPCSTPCVTLTTGLDACDHALATTSDAVSVVCYPTFDSCNDDENAGSCVSVSVSSGSRASGCCSSR</sequence>
<name>A0ACC0KL54_CHOFU</name>
<keyword evidence="2" id="KW-1185">Reference proteome</keyword>
<gene>
    <name evidence="1" type="ORF">MSG28_010450</name>
</gene>
<accession>A0ACC0KL54</accession>
<protein>
    <submittedName>
        <fullName evidence="1">Uncharacterized protein</fullName>
    </submittedName>
</protein>
<reference evidence="1 2" key="1">
    <citation type="journal article" date="2022" name="Genome Biol. Evol.">
        <title>The Spruce Budworm Genome: Reconstructing the Evolutionary History of Antifreeze Proteins.</title>
        <authorList>
            <person name="Beliveau C."/>
            <person name="Gagne P."/>
            <person name="Picq S."/>
            <person name="Vernygora O."/>
            <person name="Keeling C.I."/>
            <person name="Pinkney K."/>
            <person name="Doucet D."/>
            <person name="Wen F."/>
            <person name="Johnston J.S."/>
            <person name="Maaroufi H."/>
            <person name="Boyle B."/>
            <person name="Laroche J."/>
            <person name="Dewar K."/>
            <person name="Juretic N."/>
            <person name="Blackburn G."/>
            <person name="Nisole A."/>
            <person name="Brunet B."/>
            <person name="Brandao M."/>
            <person name="Lumley L."/>
            <person name="Duan J."/>
            <person name="Quan G."/>
            <person name="Lucarotti C.J."/>
            <person name="Roe A.D."/>
            <person name="Sperling F.A.H."/>
            <person name="Levesque R.C."/>
            <person name="Cusson M."/>
        </authorList>
    </citation>
    <scope>NUCLEOTIDE SEQUENCE [LARGE SCALE GENOMIC DNA]</scope>
    <source>
        <strain evidence="1">Glfc:IPQL:Cfum</strain>
    </source>
</reference>
<comment type="caution">
    <text evidence="1">The sequence shown here is derived from an EMBL/GenBank/DDBJ whole genome shotgun (WGS) entry which is preliminary data.</text>
</comment>
<proteinExistence type="predicted"/>
<evidence type="ECO:0000313" key="2">
    <source>
        <dbReference type="Proteomes" id="UP001064048"/>
    </source>
</evidence>
<dbReference type="Proteomes" id="UP001064048">
    <property type="component" value="Chromosome 17"/>
</dbReference>
<dbReference type="EMBL" id="CM046117">
    <property type="protein sequence ID" value="KAI8437094.1"/>
    <property type="molecule type" value="Genomic_DNA"/>
</dbReference>
<organism evidence="1 2">
    <name type="scientific">Choristoneura fumiferana</name>
    <name type="common">Spruce budworm moth</name>
    <name type="synonym">Archips fumiferana</name>
    <dbReference type="NCBI Taxonomy" id="7141"/>
    <lineage>
        <taxon>Eukaryota</taxon>
        <taxon>Metazoa</taxon>
        <taxon>Ecdysozoa</taxon>
        <taxon>Arthropoda</taxon>
        <taxon>Hexapoda</taxon>
        <taxon>Insecta</taxon>
        <taxon>Pterygota</taxon>
        <taxon>Neoptera</taxon>
        <taxon>Endopterygota</taxon>
        <taxon>Lepidoptera</taxon>
        <taxon>Glossata</taxon>
        <taxon>Ditrysia</taxon>
        <taxon>Tortricoidea</taxon>
        <taxon>Tortricidae</taxon>
        <taxon>Tortricinae</taxon>
        <taxon>Choristoneura</taxon>
    </lineage>
</organism>